<dbReference type="Pfam" id="PF09090">
    <property type="entry name" value="MIF4G_like_2"/>
    <property type="match status" value="1"/>
</dbReference>
<dbReference type="Pfam" id="PF02854">
    <property type="entry name" value="MIF4G"/>
    <property type="match status" value="1"/>
</dbReference>
<dbReference type="GO" id="GO:0000339">
    <property type="term" value="F:RNA cap binding"/>
    <property type="evidence" value="ECO:0007669"/>
    <property type="project" value="InterPro"/>
</dbReference>
<gene>
    <name evidence="15" type="ORF">A4U43_C05F11300</name>
</gene>
<dbReference type="GO" id="GO:0000184">
    <property type="term" value="P:nuclear-transcribed mRNA catabolic process, nonsense-mediated decay"/>
    <property type="evidence" value="ECO:0007669"/>
    <property type="project" value="TreeGrafter"/>
</dbReference>
<keyword evidence="5" id="KW-0963">Cytoplasm</keyword>
<evidence type="ECO:0000256" key="3">
    <source>
        <dbReference type="ARBA" id="ARBA00007413"/>
    </source>
</evidence>
<evidence type="ECO:0000259" key="14">
    <source>
        <dbReference type="SMART" id="SM00543"/>
    </source>
</evidence>
<keyword evidence="10" id="KW-0539">Nucleus</keyword>
<dbReference type="InterPro" id="IPR003890">
    <property type="entry name" value="MIF4G-like_typ-3"/>
</dbReference>
<dbReference type="AlphaFoldDB" id="A0A5P1EQY5"/>
<dbReference type="GO" id="GO:0005846">
    <property type="term" value="C:nuclear cap binding complex"/>
    <property type="evidence" value="ECO:0007669"/>
    <property type="project" value="InterPro"/>
</dbReference>
<accession>A0A5P1EQY5</accession>
<evidence type="ECO:0000256" key="13">
    <source>
        <dbReference type="SAM" id="Phobius"/>
    </source>
</evidence>
<name>A0A5P1EQY5_ASPOF</name>
<dbReference type="SUPFAM" id="SSF48371">
    <property type="entry name" value="ARM repeat"/>
    <property type="match status" value="3"/>
</dbReference>
<keyword evidence="13" id="KW-1133">Transmembrane helix</keyword>
<dbReference type="GO" id="GO:0031047">
    <property type="term" value="P:regulatory ncRNA-mediated gene silencing"/>
    <property type="evidence" value="ECO:0007669"/>
    <property type="project" value="UniProtKB-KW"/>
</dbReference>
<evidence type="ECO:0000313" key="16">
    <source>
        <dbReference type="Proteomes" id="UP000243459"/>
    </source>
</evidence>
<dbReference type="PANTHER" id="PTHR12412:SF2">
    <property type="entry name" value="NUCLEAR CAP-BINDING PROTEIN SUBUNIT 1"/>
    <property type="match status" value="1"/>
</dbReference>
<protein>
    <recommendedName>
        <fullName evidence="4">Nuclear cap-binding protein subunit 1</fullName>
    </recommendedName>
    <alternativeName>
        <fullName evidence="11">80 kDa nuclear cap-binding protein</fullName>
    </alternativeName>
</protein>
<keyword evidence="9" id="KW-0508">mRNA splicing</keyword>
<dbReference type="SMART" id="SM00543">
    <property type="entry name" value="MIF4G"/>
    <property type="match status" value="1"/>
</dbReference>
<dbReference type="GO" id="GO:0003729">
    <property type="term" value="F:mRNA binding"/>
    <property type="evidence" value="ECO:0007669"/>
    <property type="project" value="TreeGrafter"/>
</dbReference>
<comment type="subcellular location">
    <subcellularLocation>
        <location evidence="2">Cytoplasm</location>
    </subcellularLocation>
    <subcellularLocation>
        <location evidence="1">Nucleus</location>
    </subcellularLocation>
</comment>
<keyword evidence="8" id="KW-0943">RNA-mediated gene silencing</keyword>
<dbReference type="OrthoDB" id="10252707at2759"/>
<keyword evidence="13" id="KW-0812">Transmembrane</keyword>
<dbReference type="InterPro" id="IPR016024">
    <property type="entry name" value="ARM-type_fold"/>
</dbReference>
<evidence type="ECO:0000313" key="15">
    <source>
        <dbReference type="EMBL" id="ONK68418.1"/>
    </source>
</evidence>
<reference evidence="16" key="1">
    <citation type="journal article" date="2017" name="Nat. Commun.">
        <title>The asparagus genome sheds light on the origin and evolution of a young Y chromosome.</title>
        <authorList>
            <person name="Harkess A."/>
            <person name="Zhou J."/>
            <person name="Xu C."/>
            <person name="Bowers J.E."/>
            <person name="Van der Hulst R."/>
            <person name="Ayyampalayam S."/>
            <person name="Mercati F."/>
            <person name="Riccardi P."/>
            <person name="McKain M.R."/>
            <person name="Kakrana A."/>
            <person name="Tang H."/>
            <person name="Ray J."/>
            <person name="Groenendijk J."/>
            <person name="Arikit S."/>
            <person name="Mathioni S.M."/>
            <person name="Nakano M."/>
            <person name="Shan H."/>
            <person name="Telgmann-Rauber A."/>
            <person name="Kanno A."/>
            <person name="Yue Z."/>
            <person name="Chen H."/>
            <person name="Li W."/>
            <person name="Chen Y."/>
            <person name="Xu X."/>
            <person name="Zhang Y."/>
            <person name="Luo S."/>
            <person name="Chen H."/>
            <person name="Gao J."/>
            <person name="Mao Z."/>
            <person name="Pires J.C."/>
            <person name="Luo M."/>
            <person name="Kudrna D."/>
            <person name="Wing R.A."/>
            <person name="Meyers B.C."/>
            <person name="Yi K."/>
            <person name="Kong H."/>
            <person name="Lavrijsen P."/>
            <person name="Sunseri F."/>
            <person name="Falavigna A."/>
            <person name="Ye Y."/>
            <person name="Leebens-Mack J.H."/>
            <person name="Chen G."/>
        </authorList>
    </citation>
    <scope>NUCLEOTIDE SEQUENCE [LARGE SCALE GENOMIC DNA]</scope>
    <source>
        <strain evidence="16">cv. DH0086</strain>
    </source>
</reference>
<dbReference type="InterPro" id="IPR015174">
    <property type="entry name" value="MIF4G-like_typ-2"/>
</dbReference>
<dbReference type="GO" id="GO:0005737">
    <property type="term" value="C:cytoplasm"/>
    <property type="evidence" value="ECO:0007669"/>
    <property type="project" value="UniProtKB-SubCell"/>
</dbReference>
<dbReference type="Gramene" id="ONK68418">
    <property type="protein sequence ID" value="ONK68418"/>
    <property type="gene ID" value="A4U43_C05F11300"/>
</dbReference>
<dbReference type="InterPro" id="IPR015172">
    <property type="entry name" value="MIF4G-like_typ-1"/>
</dbReference>
<keyword evidence="6" id="KW-0507">mRNA processing</keyword>
<keyword evidence="7" id="KW-0506">mRNA capping</keyword>
<dbReference type="FunFam" id="1.25.40.180:FF:000029">
    <property type="entry name" value="Nuclear cap-binding protein"/>
    <property type="match status" value="1"/>
</dbReference>
<dbReference type="InterPro" id="IPR027159">
    <property type="entry name" value="CBP80"/>
</dbReference>
<evidence type="ECO:0000256" key="7">
    <source>
        <dbReference type="ARBA" id="ARBA00023042"/>
    </source>
</evidence>
<evidence type="ECO:0000256" key="2">
    <source>
        <dbReference type="ARBA" id="ARBA00004496"/>
    </source>
</evidence>
<evidence type="ECO:0000256" key="1">
    <source>
        <dbReference type="ARBA" id="ARBA00004123"/>
    </source>
</evidence>
<feature type="transmembrane region" description="Helical" evidence="13">
    <location>
        <begin position="107"/>
        <end position="130"/>
    </location>
</feature>
<organism evidence="15 16">
    <name type="scientific">Asparagus officinalis</name>
    <name type="common">Garden asparagus</name>
    <dbReference type="NCBI Taxonomy" id="4686"/>
    <lineage>
        <taxon>Eukaryota</taxon>
        <taxon>Viridiplantae</taxon>
        <taxon>Streptophyta</taxon>
        <taxon>Embryophyta</taxon>
        <taxon>Tracheophyta</taxon>
        <taxon>Spermatophyta</taxon>
        <taxon>Magnoliopsida</taxon>
        <taxon>Liliopsida</taxon>
        <taxon>Asparagales</taxon>
        <taxon>Asparagaceae</taxon>
        <taxon>Asparagoideae</taxon>
        <taxon>Asparagus</taxon>
    </lineage>
</organism>
<keyword evidence="13" id="KW-0472">Membrane</keyword>
<keyword evidence="16" id="KW-1185">Reference proteome</keyword>
<evidence type="ECO:0000256" key="9">
    <source>
        <dbReference type="ARBA" id="ARBA00023187"/>
    </source>
</evidence>
<evidence type="ECO:0000256" key="8">
    <source>
        <dbReference type="ARBA" id="ARBA00023158"/>
    </source>
</evidence>
<dbReference type="Pfam" id="PF09088">
    <property type="entry name" value="MIF4G_like"/>
    <property type="match status" value="1"/>
</dbReference>
<comment type="subunit">
    <text evidence="12">Component of the nuclear cap-binding complex (CBC), a heterodimer composed of ABH1/CBP80 and CBP20 that interacts with m7GpppG-capped RNA.</text>
</comment>
<dbReference type="GO" id="GO:0006406">
    <property type="term" value="P:mRNA export from nucleus"/>
    <property type="evidence" value="ECO:0007669"/>
    <property type="project" value="InterPro"/>
</dbReference>
<evidence type="ECO:0000256" key="6">
    <source>
        <dbReference type="ARBA" id="ARBA00022664"/>
    </source>
</evidence>
<dbReference type="GO" id="GO:0005634">
    <property type="term" value="C:nucleus"/>
    <property type="evidence" value="ECO:0007669"/>
    <property type="project" value="UniProtKB-SubCell"/>
</dbReference>
<proteinExistence type="inferred from homology"/>
<feature type="domain" description="MIF4G" evidence="14">
    <location>
        <begin position="11"/>
        <end position="230"/>
    </location>
</feature>
<evidence type="ECO:0000256" key="10">
    <source>
        <dbReference type="ARBA" id="ARBA00023242"/>
    </source>
</evidence>
<dbReference type="OMA" id="DTMQLEC"/>
<sequence length="861" mass="97805">MSSSSNWRSLLLRIGDKCPEYGGSGDHKEHIDTCYSAILREWENSKDDIFELLLQCAEQLPHKVPFYGVLVGLINLENENFAKKIADSTHSRFQDALYSGNCKRVRILLRFLTVLMCSNVILPGSLVGIFETLLSSAATTIDVDNGNPSWQSRADFYVTCILSSLPWGGAELVEQVPEDFERAMVGVQSYINIRSRSQDTGFTIFEAQKDETIERKDFLEDLWDRIQVLSSNGWKAESVPRPHLSFESQLVAGSSHALSPICCPEQPALPSSHSTVAFEKEKHEAMMKYPQRLHRLNIFPSDKTEIMQPIDRFVVEEYLLDVLLFFNGCRKECTSFLVGLPVPFRYEYLMAETIFSQLLLLPKAPFKPLYYTLVIIDLCKAIPGAFPSVVIGAVRALFDRISDMDMECRTRLILWFSHHLSNFQYIWPWEEWAYVKDLPRWASQRVFVQEVLEREIRLSYWDRIKQSIENAPELEELLPPKGGSNFKYSSEDGGESAEHALSAEFSSMVKARKSVQQLISWIEESIIPVHGYKVAVEVVIQTLLDIGSKSFTHLITVLERYGQIIAKLCPDHDSQIILMGEVSSYWKNNTQMTATTIDRMMGYRLVSNLAIVTWVFSPSNIELFHLSDRPWEILRNAINKTYNRITDLRKEIVSLDKSVSLAEGATIKAQKELEAAEAMLELVDGQPVHTNNLGRLKRLKGYAAKAKDEEISLREALEAKEALIARALEENKALFLSVYKNFGDVLKERLPPVSADGKIPNLKAGNVQSMVVDSEETPAMDVDHENGKNTSEMNGETTTNGYNIGEQEQWCLTTLGYVKAFSRQYATEVWPHIEMLVKEVFVDNVHPLFKKAAYVGLCRQN</sequence>
<dbReference type="PANTHER" id="PTHR12412">
    <property type="entry name" value="CAP BINDING PROTEIN"/>
    <property type="match status" value="1"/>
</dbReference>
<dbReference type="Proteomes" id="UP000243459">
    <property type="component" value="Chromosome 5"/>
</dbReference>
<dbReference type="EMBL" id="CM007385">
    <property type="protein sequence ID" value="ONK68418.1"/>
    <property type="molecule type" value="Genomic_DNA"/>
</dbReference>
<dbReference type="Gene3D" id="1.25.40.180">
    <property type="match status" value="3"/>
</dbReference>
<evidence type="ECO:0000256" key="11">
    <source>
        <dbReference type="ARBA" id="ARBA00030965"/>
    </source>
</evidence>
<comment type="similarity">
    <text evidence="3">Belongs to the NCBP1 family.</text>
</comment>
<evidence type="ECO:0000256" key="12">
    <source>
        <dbReference type="ARBA" id="ARBA00063743"/>
    </source>
</evidence>
<evidence type="ECO:0000256" key="4">
    <source>
        <dbReference type="ARBA" id="ARBA00019879"/>
    </source>
</evidence>
<evidence type="ECO:0000256" key="5">
    <source>
        <dbReference type="ARBA" id="ARBA00022490"/>
    </source>
</evidence>
<dbReference type="GO" id="GO:0006370">
    <property type="term" value="P:7-methylguanosine mRNA capping"/>
    <property type="evidence" value="ECO:0007669"/>
    <property type="project" value="UniProtKB-KW"/>
</dbReference>
<dbReference type="FunFam" id="1.25.40.180:FF:000040">
    <property type="entry name" value="Nuclear cap-binding protein subunit 1"/>
    <property type="match status" value="1"/>
</dbReference>
<dbReference type="GO" id="GO:0008380">
    <property type="term" value="P:RNA splicing"/>
    <property type="evidence" value="ECO:0007669"/>
    <property type="project" value="UniProtKB-KW"/>
</dbReference>